<dbReference type="GO" id="GO:0012505">
    <property type="term" value="C:endomembrane system"/>
    <property type="evidence" value="ECO:0007669"/>
    <property type="project" value="UniProtKB-SubCell"/>
</dbReference>
<keyword evidence="4 6" id="KW-0472">Membrane</keyword>
<dbReference type="InterPro" id="IPR009626">
    <property type="entry name" value="MINAR1-like_C"/>
</dbReference>
<evidence type="ECO:0000256" key="1">
    <source>
        <dbReference type="ARBA" id="ARBA00006410"/>
    </source>
</evidence>
<protein>
    <submittedName>
        <fullName evidence="8">UPF0258 protein KIAA1024-like</fullName>
    </submittedName>
</protein>
<feature type="domain" description="Major intrinsically disordered Notch2-binding receptor 1-like C-terminal" evidence="7">
    <location>
        <begin position="114"/>
        <end position="259"/>
    </location>
</feature>
<organism evidence="8 9">
    <name type="scientific">Takifugu flavidus</name>
    <name type="common">sansaifugu</name>
    <dbReference type="NCBI Taxonomy" id="433684"/>
    <lineage>
        <taxon>Eukaryota</taxon>
        <taxon>Metazoa</taxon>
        <taxon>Chordata</taxon>
        <taxon>Craniata</taxon>
        <taxon>Vertebrata</taxon>
        <taxon>Euteleostomi</taxon>
        <taxon>Actinopterygii</taxon>
        <taxon>Neopterygii</taxon>
        <taxon>Teleostei</taxon>
        <taxon>Neoteleostei</taxon>
        <taxon>Acanthomorphata</taxon>
        <taxon>Eupercaria</taxon>
        <taxon>Tetraodontiformes</taxon>
        <taxon>Tetradontoidea</taxon>
        <taxon>Tetraodontidae</taxon>
        <taxon>Takifugu</taxon>
    </lineage>
</organism>
<gene>
    <name evidence="8" type="ORF">D4764_20G0009130</name>
</gene>
<proteinExistence type="inferred from homology"/>
<reference evidence="8 9" key="1">
    <citation type="submission" date="2019-04" db="EMBL/GenBank/DDBJ databases">
        <title>Chromosome genome assembly for Takifugu flavidus.</title>
        <authorList>
            <person name="Xiao S."/>
        </authorList>
    </citation>
    <scope>NUCLEOTIDE SEQUENCE [LARGE SCALE GENOMIC DNA]</scope>
    <source>
        <strain evidence="8">HTHZ2018</strain>
        <tissue evidence="8">Muscle</tissue>
    </source>
</reference>
<accession>A0A5C6NJS9</accession>
<dbReference type="Proteomes" id="UP000324091">
    <property type="component" value="Chromosome 20"/>
</dbReference>
<evidence type="ECO:0000256" key="5">
    <source>
        <dbReference type="ARBA" id="ARBA00037847"/>
    </source>
</evidence>
<dbReference type="Pfam" id="PF06789">
    <property type="entry name" value="MINAR1_C"/>
    <property type="match status" value="1"/>
</dbReference>
<dbReference type="EMBL" id="RHFK02000013">
    <property type="protein sequence ID" value="TWW66881.1"/>
    <property type="molecule type" value="Genomic_DNA"/>
</dbReference>
<dbReference type="PANTHER" id="PTHR31530">
    <property type="entry name" value="MAJOR INTRINSICALLY DISORDERED NOTCH2-BINDING RECEPTOR 1 MINAR1 FAMILY MEMBER"/>
    <property type="match status" value="1"/>
</dbReference>
<evidence type="ECO:0000256" key="6">
    <source>
        <dbReference type="SAM" id="Phobius"/>
    </source>
</evidence>
<evidence type="ECO:0000313" key="9">
    <source>
        <dbReference type="Proteomes" id="UP000324091"/>
    </source>
</evidence>
<dbReference type="PANTHER" id="PTHR31530:SF4">
    <property type="entry name" value="MAJOR INTRINSICALLY DISORDERED NOTCH2-BINDING RECEPTOR 1-LIKE"/>
    <property type="match status" value="1"/>
</dbReference>
<name>A0A5C6NJS9_9TELE</name>
<keyword evidence="3 6" id="KW-1133">Transmembrane helix</keyword>
<evidence type="ECO:0000256" key="4">
    <source>
        <dbReference type="ARBA" id="ARBA00023136"/>
    </source>
</evidence>
<evidence type="ECO:0000259" key="7">
    <source>
        <dbReference type="Pfam" id="PF06789"/>
    </source>
</evidence>
<dbReference type="AlphaFoldDB" id="A0A5C6NJS9"/>
<sequence>MNYLNWTAPVSQVRLLAGDTASLLWVRMDISVLPNNNHPEKFLQLDVRMLPASCGAPQVGALLFTQRHWQNRVYDQIGHGTESSSGGHHVPDSRWDFCQGLQKLMLICVFNSQFTRRDRRPKTDRRPPAAAETPAVTFVDRYLEKHISSHALTSNIKRNPLFPAPTSVEEEDSVKVQPSWTVEEYNTRTCARLAEHLKEGQKTPKDLDFWLEDVYTPGFDSLLKKTEAQLKRRSRWRFFCLAVVSIGAVVTVIVIPVVLLQRTS</sequence>
<feature type="transmembrane region" description="Helical" evidence="6">
    <location>
        <begin position="238"/>
        <end position="259"/>
    </location>
</feature>
<comment type="similarity">
    <text evidence="1">Belongs to the MINAR family.</text>
</comment>
<keyword evidence="9" id="KW-1185">Reference proteome</keyword>
<evidence type="ECO:0000256" key="2">
    <source>
        <dbReference type="ARBA" id="ARBA00022692"/>
    </source>
</evidence>
<keyword evidence="2 6" id="KW-0812">Transmembrane</keyword>
<evidence type="ECO:0000256" key="3">
    <source>
        <dbReference type="ARBA" id="ARBA00022989"/>
    </source>
</evidence>
<dbReference type="InterPro" id="IPR039706">
    <property type="entry name" value="MINAR1-like"/>
</dbReference>
<comment type="subcellular location">
    <subcellularLocation>
        <location evidence="5">Endomembrane system</location>
        <topology evidence="5">Single-pass membrane protein</topology>
    </subcellularLocation>
</comment>
<comment type="caution">
    <text evidence="8">The sequence shown here is derived from an EMBL/GenBank/DDBJ whole genome shotgun (WGS) entry which is preliminary data.</text>
</comment>
<evidence type="ECO:0000313" key="8">
    <source>
        <dbReference type="EMBL" id="TWW66881.1"/>
    </source>
</evidence>